<dbReference type="Pfam" id="PF25137">
    <property type="entry name" value="ADH_Fe_C"/>
    <property type="match status" value="1"/>
</dbReference>
<evidence type="ECO:0000259" key="5">
    <source>
        <dbReference type="Pfam" id="PF25137"/>
    </source>
</evidence>
<comment type="cofactor">
    <cofactor evidence="1">
        <name>Fe cation</name>
        <dbReference type="ChEBI" id="CHEBI:24875"/>
    </cofactor>
</comment>
<accession>A0A9E9M0I2</accession>
<dbReference type="PANTHER" id="PTHR11496">
    <property type="entry name" value="ALCOHOL DEHYDROGENASE"/>
    <property type="match status" value="1"/>
</dbReference>
<dbReference type="InterPro" id="IPR056798">
    <property type="entry name" value="ADH_Fe_C"/>
</dbReference>
<dbReference type="PROSITE" id="PS00913">
    <property type="entry name" value="ADH_IRON_1"/>
    <property type="match status" value="1"/>
</dbReference>
<dbReference type="AlphaFoldDB" id="A0A9E9M0I2"/>
<evidence type="ECO:0000313" key="6">
    <source>
        <dbReference type="EMBL" id="WAW10283.1"/>
    </source>
</evidence>
<organism evidence="6 7">
    <name type="scientific">Oxalobacter vibrioformis</name>
    <dbReference type="NCBI Taxonomy" id="933080"/>
    <lineage>
        <taxon>Bacteria</taxon>
        <taxon>Pseudomonadati</taxon>
        <taxon>Pseudomonadota</taxon>
        <taxon>Betaproteobacteria</taxon>
        <taxon>Burkholderiales</taxon>
        <taxon>Oxalobacteraceae</taxon>
        <taxon>Oxalobacter</taxon>
    </lineage>
</organism>
<protein>
    <submittedName>
        <fullName evidence="6">Iron-containing alcohol dehydrogenase</fullName>
    </submittedName>
</protein>
<dbReference type="EMBL" id="CP098242">
    <property type="protein sequence ID" value="WAW10283.1"/>
    <property type="molecule type" value="Genomic_DNA"/>
</dbReference>
<evidence type="ECO:0000256" key="2">
    <source>
        <dbReference type="ARBA" id="ARBA00007358"/>
    </source>
</evidence>
<dbReference type="GO" id="GO:0004022">
    <property type="term" value="F:alcohol dehydrogenase (NAD+) activity"/>
    <property type="evidence" value="ECO:0007669"/>
    <property type="project" value="TreeGrafter"/>
</dbReference>
<dbReference type="InterPro" id="IPR001670">
    <property type="entry name" value="ADH_Fe/GldA"/>
</dbReference>
<proteinExistence type="inferred from homology"/>
<dbReference type="InterPro" id="IPR018211">
    <property type="entry name" value="ADH_Fe_CS"/>
</dbReference>
<dbReference type="InterPro" id="IPR039697">
    <property type="entry name" value="Alcohol_dehydrogenase_Fe"/>
</dbReference>
<feature type="domain" description="Fe-containing alcohol dehydrogenase-like C-terminal" evidence="5">
    <location>
        <begin position="186"/>
        <end position="380"/>
    </location>
</feature>
<dbReference type="Proteomes" id="UP001156215">
    <property type="component" value="Chromosome"/>
</dbReference>
<evidence type="ECO:0000259" key="4">
    <source>
        <dbReference type="Pfam" id="PF00465"/>
    </source>
</evidence>
<evidence type="ECO:0000256" key="3">
    <source>
        <dbReference type="ARBA" id="ARBA00023002"/>
    </source>
</evidence>
<name>A0A9E9M0I2_9BURK</name>
<dbReference type="Gene3D" id="3.40.50.1970">
    <property type="match status" value="1"/>
</dbReference>
<dbReference type="GO" id="GO:0046872">
    <property type="term" value="F:metal ion binding"/>
    <property type="evidence" value="ECO:0007669"/>
    <property type="project" value="InterPro"/>
</dbReference>
<dbReference type="CDD" id="cd08179">
    <property type="entry name" value="NADPH_BDH"/>
    <property type="match status" value="1"/>
</dbReference>
<dbReference type="SUPFAM" id="SSF56796">
    <property type="entry name" value="Dehydroquinate synthase-like"/>
    <property type="match status" value="1"/>
</dbReference>
<dbReference type="RefSeq" id="WP_269309292.1">
    <property type="nucleotide sequence ID" value="NZ_CP098242.1"/>
</dbReference>
<evidence type="ECO:0000313" key="7">
    <source>
        <dbReference type="Proteomes" id="UP001156215"/>
    </source>
</evidence>
<gene>
    <name evidence="6" type="ORF">NB640_01035</name>
</gene>
<sequence length="384" mass="41253">MSSFIIPRTVFYGSGTIKELANLKGNKASVVVGAGSIRKNGAMDRILGHLEKAGFATQVIEVAGTDPTTTMVAEGTRQMAEFSPDLIVAAGGGSPIDAAKAMWLFYEYPSHTFQEAVVPFTLPPLRQKARFVAIPTTSGTATEVTSFSVITDAETLVKYPIADYNLTPDIAIVDCDLVVSMPPELTAHTGMDAFTHAIEAYVSTMATDLTDALAMKAIEIINSYLPGSYAGSKKAREKMHLAQCMAGMAFSNAILGIVHSMSHKSGKLLDIPHGCANAIFLPHVIAFNAEKAPGKYADIARRTGLPGTNEKDLVKSLVLRINELNRRLGIPLTLMEYGINEDFFNHNLDEMAAGAVGDPCSGTNPRPVSTDEMRELFRLAFYGS</sequence>
<dbReference type="InterPro" id="IPR034802">
    <property type="entry name" value="NADPH_BDH"/>
</dbReference>
<dbReference type="FunFam" id="3.40.50.1970:FF:000003">
    <property type="entry name" value="Alcohol dehydrogenase, iron-containing"/>
    <property type="match status" value="1"/>
</dbReference>
<dbReference type="FunFam" id="1.20.1090.10:FF:000001">
    <property type="entry name" value="Aldehyde-alcohol dehydrogenase"/>
    <property type="match status" value="1"/>
</dbReference>
<feature type="domain" description="Alcohol dehydrogenase iron-type/glycerol dehydrogenase GldA" evidence="4">
    <location>
        <begin position="7"/>
        <end position="174"/>
    </location>
</feature>
<dbReference type="Gene3D" id="1.20.1090.10">
    <property type="entry name" value="Dehydroquinate synthase-like - alpha domain"/>
    <property type="match status" value="1"/>
</dbReference>
<keyword evidence="3" id="KW-0560">Oxidoreductase</keyword>
<reference evidence="6" key="1">
    <citation type="journal article" date="2022" name="Front. Microbiol.">
        <title>New perspectives on an old grouping: The genomic and phenotypic variability of Oxalobacter formigenes and the implications for calcium oxalate stone prevention.</title>
        <authorList>
            <person name="Chmiel J.A."/>
            <person name="Carr C."/>
            <person name="Stuivenberg G.A."/>
            <person name="Venema R."/>
            <person name="Chanyi R.M."/>
            <person name="Al K.F."/>
            <person name="Giguere D."/>
            <person name="Say H."/>
            <person name="Akouris P.P."/>
            <person name="Dominguez Romero S.A."/>
            <person name="Kwong A."/>
            <person name="Tai V."/>
            <person name="Koval S.F."/>
            <person name="Razvi H."/>
            <person name="Bjazevic J."/>
            <person name="Burton J.P."/>
        </authorList>
    </citation>
    <scope>NUCLEOTIDE SEQUENCE</scope>
    <source>
        <strain evidence="6">WoOx3</strain>
    </source>
</reference>
<dbReference type="Pfam" id="PF00465">
    <property type="entry name" value="Fe-ADH"/>
    <property type="match status" value="1"/>
</dbReference>
<evidence type="ECO:0000256" key="1">
    <source>
        <dbReference type="ARBA" id="ARBA00001962"/>
    </source>
</evidence>
<dbReference type="PANTHER" id="PTHR11496:SF83">
    <property type="entry name" value="HYDROXYACID-OXOACID TRANSHYDROGENASE, MITOCHONDRIAL"/>
    <property type="match status" value="1"/>
</dbReference>
<keyword evidence="7" id="KW-1185">Reference proteome</keyword>
<dbReference type="KEGG" id="ovb:NB640_01035"/>
<comment type="similarity">
    <text evidence="2">Belongs to the iron-containing alcohol dehydrogenase family.</text>
</comment>